<reference evidence="3 4" key="1">
    <citation type="submission" date="2016-09" db="EMBL/GenBank/DDBJ databases">
        <authorList>
            <person name="Capua I."/>
            <person name="De Benedictis P."/>
            <person name="Joannis T."/>
            <person name="Lombin L.H."/>
            <person name="Cattoli G."/>
        </authorList>
    </citation>
    <scope>NUCLEOTIDE SEQUENCE [LARGE SCALE GENOMIC DNA]</scope>
    <source>
        <strain evidence="3 4">ANC 4671</strain>
    </source>
</reference>
<evidence type="ECO:0000256" key="1">
    <source>
        <dbReference type="ARBA" id="ARBA00007169"/>
    </source>
</evidence>
<evidence type="ECO:0000259" key="2">
    <source>
        <dbReference type="Pfam" id="PF00975"/>
    </source>
</evidence>
<comment type="similarity">
    <text evidence="1">Belongs to the thioesterase family.</text>
</comment>
<evidence type="ECO:0000313" key="4">
    <source>
        <dbReference type="Proteomes" id="UP000185895"/>
    </source>
</evidence>
<name>A0A1E7R847_9GAMM</name>
<dbReference type="PANTHER" id="PTHR11487:SF0">
    <property type="entry name" value="S-ACYL FATTY ACID SYNTHASE THIOESTERASE, MEDIUM CHAIN"/>
    <property type="match status" value="1"/>
</dbReference>
<protein>
    <submittedName>
        <fullName evidence="3">Thioesterase</fullName>
    </submittedName>
</protein>
<accession>A0A1E7R847</accession>
<proteinExistence type="inferred from homology"/>
<dbReference type="Proteomes" id="UP000185895">
    <property type="component" value="Unassembled WGS sequence"/>
</dbReference>
<evidence type="ECO:0000313" key="3">
    <source>
        <dbReference type="EMBL" id="OEY95539.1"/>
    </source>
</evidence>
<dbReference type="InterPro" id="IPR012223">
    <property type="entry name" value="TEII"/>
</dbReference>
<dbReference type="PANTHER" id="PTHR11487">
    <property type="entry name" value="THIOESTERASE"/>
    <property type="match status" value="1"/>
</dbReference>
<dbReference type="RefSeq" id="WP_070070011.1">
    <property type="nucleotide sequence ID" value="NZ_MKKK01000025.1"/>
</dbReference>
<organism evidence="3 4">
    <name type="scientific">Acinetobacter qingfengensis</name>
    <dbReference type="NCBI Taxonomy" id="1262585"/>
    <lineage>
        <taxon>Bacteria</taxon>
        <taxon>Pseudomonadati</taxon>
        <taxon>Pseudomonadota</taxon>
        <taxon>Gammaproteobacteria</taxon>
        <taxon>Moraxellales</taxon>
        <taxon>Moraxellaceae</taxon>
        <taxon>Acinetobacter</taxon>
    </lineage>
</organism>
<dbReference type="InterPro" id="IPR001031">
    <property type="entry name" value="Thioesterase"/>
</dbReference>
<feature type="domain" description="Thioesterase" evidence="2">
    <location>
        <begin position="10"/>
        <end position="234"/>
    </location>
</feature>
<dbReference type="Pfam" id="PF00975">
    <property type="entry name" value="Thioesterase"/>
    <property type="match status" value="1"/>
</dbReference>
<dbReference type="EMBL" id="MKKK01000025">
    <property type="protein sequence ID" value="OEY95539.1"/>
    <property type="molecule type" value="Genomic_DNA"/>
</dbReference>
<gene>
    <name evidence="3" type="ORF">BJI46_12755</name>
</gene>
<sequence>MMQTKTKVNMFCFPPAGSGAVIYYPWKRHVAEWINIIPVEYPGHGAKVKQELINEPEVLAKVMLQDLSDSANQPFILFGHSVGAALLWRVVELLSPEQLSNLKLIVVSSRPEYEFIRDMPEKHALTQQDILGELKKYNNFPQEILNHQDTLNFFLKIIRNDFHLSDRMLHDHIAKKNIPLLAVYGVDDPDIPDIDCMNGWKNHSEKWLGAYALEGDHFYFRNEKSMHKMLGIISDAVSEIVEEAYG</sequence>
<comment type="caution">
    <text evidence="3">The sequence shown here is derived from an EMBL/GenBank/DDBJ whole genome shotgun (WGS) entry which is preliminary data.</text>
</comment>
<dbReference type="GO" id="GO:0008610">
    <property type="term" value="P:lipid biosynthetic process"/>
    <property type="evidence" value="ECO:0007669"/>
    <property type="project" value="TreeGrafter"/>
</dbReference>
<dbReference type="STRING" id="1262585.BJI46_12755"/>
<dbReference type="InterPro" id="IPR029058">
    <property type="entry name" value="AB_hydrolase_fold"/>
</dbReference>
<dbReference type="AlphaFoldDB" id="A0A1E7R847"/>
<keyword evidence="4" id="KW-1185">Reference proteome</keyword>
<dbReference type="Gene3D" id="3.40.50.1820">
    <property type="entry name" value="alpha/beta hydrolase"/>
    <property type="match status" value="1"/>
</dbReference>
<dbReference type="SUPFAM" id="SSF53474">
    <property type="entry name" value="alpha/beta-Hydrolases"/>
    <property type="match status" value="1"/>
</dbReference>